<dbReference type="HOGENOM" id="CLU_130936_1_2_0"/>
<accession>D5ECH8</accession>
<evidence type="ECO:0000313" key="2">
    <source>
        <dbReference type="Proteomes" id="UP000002366"/>
    </source>
</evidence>
<dbReference type="eggNOG" id="COG5341">
    <property type="taxonomic scope" value="Bacteria"/>
</dbReference>
<dbReference type="Proteomes" id="UP000002366">
    <property type="component" value="Chromosome"/>
</dbReference>
<reference evidence="1 2" key="1">
    <citation type="journal article" date="2010" name="Stand. Genomic Sci.">
        <title>Complete genome sequence of Aminobacterium colombiense type strain (ALA-1).</title>
        <authorList>
            <person name="Chertkov O."/>
            <person name="Sikorski J."/>
            <person name="Brambilla E."/>
            <person name="Lapidus A."/>
            <person name="Copeland A."/>
            <person name="Glavina Del Rio T."/>
            <person name="Nolan M."/>
            <person name="Lucas S."/>
            <person name="Tice H."/>
            <person name="Cheng J.F."/>
            <person name="Han C."/>
            <person name="Detter J.C."/>
            <person name="Bruce D."/>
            <person name="Tapia R."/>
            <person name="Goodwin L."/>
            <person name="Pitluck S."/>
            <person name="Liolios K."/>
            <person name="Ivanova N."/>
            <person name="Mavromatis K."/>
            <person name="Ovchinnikova G."/>
            <person name="Pati A."/>
            <person name="Chen A."/>
            <person name="Palaniappan K."/>
            <person name="Land M."/>
            <person name="Hauser L."/>
            <person name="Chang Y.J."/>
            <person name="Jeffries C.D."/>
            <person name="Spring S."/>
            <person name="Rohde M."/>
            <person name="Goker M."/>
            <person name="Bristow J."/>
            <person name="Eisen J.A."/>
            <person name="Markowitz V."/>
            <person name="Hugenholtz P."/>
            <person name="Kyrpides N.C."/>
            <person name="Klenk H.P."/>
        </authorList>
    </citation>
    <scope>NUCLEOTIDE SEQUENCE [LARGE SCALE GENOMIC DNA]</scope>
    <source>
        <strain evidence="2">DSM 12261 / ALA-1</strain>
    </source>
</reference>
<dbReference type="RefSeq" id="WP_013047526.1">
    <property type="nucleotide sequence ID" value="NC_014011.1"/>
</dbReference>
<dbReference type="Pfam" id="PF07009">
    <property type="entry name" value="NusG_II"/>
    <property type="match status" value="1"/>
</dbReference>
<sequence>MKKGNKIILTAVLFLLVLSSAGNLLYRSHLNKNKPVALVEQNGEKLREISLKDILASEDWVIHKGEEQSVIRIEPGRIRFLEATCPHQQCVKTGWLSRPGETAVCLPYKLSITIIGPAGEGPDALSH</sequence>
<protein>
    <submittedName>
        <fullName evidence="1">Uncharacterized protein</fullName>
    </submittedName>
</protein>
<name>D5ECH8_AMICL</name>
<dbReference type="STRING" id="572547.Amico_0112"/>
<dbReference type="CDD" id="cd09846">
    <property type="entry name" value="DUF1312"/>
    <property type="match status" value="1"/>
</dbReference>
<dbReference type="OrthoDB" id="6029at2"/>
<dbReference type="EMBL" id="CP001997">
    <property type="protein sequence ID" value="ADE56260.1"/>
    <property type="molecule type" value="Genomic_DNA"/>
</dbReference>
<dbReference type="Gene3D" id="2.60.320.10">
    <property type="entry name" value="N-utilization substance G protein NusG, insert domain"/>
    <property type="match status" value="1"/>
</dbReference>
<dbReference type="AlphaFoldDB" id="D5ECH8"/>
<evidence type="ECO:0000313" key="1">
    <source>
        <dbReference type="EMBL" id="ADE56260.1"/>
    </source>
</evidence>
<gene>
    <name evidence="1" type="ordered locus">Amico_0112</name>
</gene>
<proteinExistence type="predicted"/>
<organism evidence="1 2">
    <name type="scientific">Aminobacterium colombiense (strain DSM 12261 / ALA-1)</name>
    <dbReference type="NCBI Taxonomy" id="572547"/>
    <lineage>
        <taxon>Bacteria</taxon>
        <taxon>Thermotogati</taxon>
        <taxon>Synergistota</taxon>
        <taxon>Synergistia</taxon>
        <taxon>Synergistales</taxon>
        <taxon>Aminobacteriaceae</taxon>
        <taxon>Aminobacterium</taxon>
    </lineage>
</organism>
<keyword evidence="2" id="KW-1185">Reference proteome</keyword>
<dbReference type="KEGG" id="aco:Amico_0112"/>
<dbReference type="InterPro" id="IPR038690">
    <property type="entry name" value="NusG_2_sf"/>
</dbReference>